<keyword evidence="2" id="KW-1185">Reference proteome</keyword>
<accession>A0ABU2JFY5</accession>
<dbReference type="Proteomes" id="UP001183176">
    <property type="component" value="Unassembled WGS sequence"/>
</dbReference>
<name>A0ABU2JFY5_9ACTN</name>
<dbReference type="RefSeq" id="WP_311424750.1">
    <property type="nucleotide sequence ID" value="NZ_JAVREH010000045.1"/>
</dbReference>
<protein>
    <submittedName>
        <fullName evidence="1">Uncharacterized protein</fullName>
    </submittedName>
</protein>
<dbReference type="EMBL" id="JAVREH010000045">
    <property type="protein sequence ID" value="MDT0263604.1"/>
    <property type="molecule type" value="Genomic_DNA"/>
</dbReference>
<proteinExistence type="predicted"/>
<evidence type="ECO:0000313" key="2">
    <source>
        <dbReference type="Proteomes" id="UP001183176"/>
    </source>
</evidence>
<organism evidence="1 2">
    <name type="scientific">Jatrophihabitans lederbergiae</name>
    <dbReference type="NCBI Taxonomy" id="3075547"/>
    <lineage>
        <taxon>Bacteria</taxon>
        <taxon>Bacillati</taxon>
        <taxon>Actinomycetota</taxon>
        <taxon>Actinomycetes</taxon>
        <taxon>Jatrophihabitantales</taxon>
        <taxon>Jatrophihabitantaceae</taxon>
        <taxon>Jatrophihabitans</taxon>
    </lineage>
</organism>
<comment type="caution">
    <text evidence="1">The sequence shown here is derived from an EMBL/GenBank/DDBJ whole genome shotgun (WGS) entry which is preliminary data.</text>
</comment>
<reference evidence="2" key="1">
    <citation type="submission" date="2023-07" db="EMBL/GenBank/DDBJ databases">
        <title>30 novel species of actinomycetes from the DSMZ collection.</title>
        <authorList>
            <person name="Nouioui I."/>
        </authorList>
    </citation>
    <scope>NUCLEOTIDE SEQUENCE [LARGE SCALE GENOMIC DNA]</scope>
    <source>
        <strain evidence="2">DSM 44399</strain>
    </source>
</reference>
<evidence type="ECO:0000313" key="1">
    <source>
        <dbReference type="EMBL" id="MDT0263604.1"/>
    </source>
</evidence>
<sequence length="261" mass="28883">MSEQQALEAIEATFARVDELRKRFAIAHPPAPGSVFDADDSTMPRMRLSELARTSLAQAWDHFDLVKLIIESRRTFVAATGSVLRGALVASAQSLWLVEPDDALQRRERGLFAAQEWYERRIQYQNEMAPDLDAGQLAQSQKQLEMLAQDLAAVSAARGNSNRIYTTDIIREAARTRFGAEHLVRGAVGHWRRLGGDAHAVGWQLMVQAVTWWPSPDPDGLSSATVTGTLSNIAEPYLAAWHMFGAAIIRFDALSASPDQQ</sequence>
<gene>
    <name evidence="1" type="ORF">RM423_19685</name>
</gene>